<evidence type="ECO:0000313" key="1">
    <source>
        <dbReference type="EMBL" id="MBH8561127.1"/>
    </source>
</evidence>
<dbReference type="RefSeq" id="WP_198123149.1">
    <property type="nucleotide sequence ID" value="NZ_JAECZC010000002.1"/>
</dbReference>
<dbReference type="AlphaFoldDB" id="A0A8J7HK93"/>
<sequence length="130" mass="13021">MLAEKTLTQSTIEMRLADKADKLEQLLLSDEEIAALEKLAMPGVFESATTQRWFANCGGCGGCGGCRGCGGCGCRGCGGCGGCGCRGCGCRGCGCRGCGCRGCGCRGCGISSPGAVSGVTEDTDELGFGY</sequence>
<comment type="caution">
    <text evidence="1">The sequence shown here is derived from an EMBL/GenBank/DDBJ whole genome shotgun (WGS) entry which is preliminary data.</text>
</comment>
<keyword evidence="2" id="KW-1185">Reference proteome</keyword>
<protein>
    <recommendedName>
        <fullName evidence="3">Heterocycloanthracin/sonorensin family bacteriocin</fullName>
    </recommendedName>
</protein>
<gene>
    <name evidence="1" type="ORF">I8748_02845</name>
</gene>
<evidence type="ECO:0000313" key="2">
    <source>
        <dbReference type="Proteomes" id="UP000632766"/>
    </source>
</evidence>
<name>A0A8J7HK93_9NOST</name>
<reference evidence="1 2" key="1">
    <citation type="journal article" date="2021" name="Int. J. Syst. Evol. Microbiol.">
        <title>Amazonocrinis nigriterrae gen. nov., sp. nov., Atlanticothrix silvestris gen. nov., sp. nov. and Dendronalium phyllosphericum gen. nov., sp. nov., nostocacean cyanobacteria from Brazilian environments.</title>
        <authorList>
            <person name="Alvarenga D.O."/>
            <person name="Andreote A.P.D."/>
            <person name="Branco L.H.Z."/>
            <person name="Delbaje E."/>
            <person name="Cruz R.B."/>
            <person name="Varani A.M."/>
            <person name="Fiore M.F."/>
        </authorList>
    </citation>
    <scope>NUCLEOTIDE SEQUENCE [LARGE SCALE GENOMIC DNA]</scope>
    <source>
        <strain evidence="1 2">CENA67</strain>
    </source>
</reference>
<organism evidence="1 2">
    <name type="scientific">Amazonocrinis nigriterrae CENA67</name>
    <dbReference type="NCBI Taxonomy" id="2794033"/>
    <lineage>
        <taxon>Bacteria</taxon>
        <taxon>Bacillati</taxon>
        <taxon>Cyanobacteriota</taxon>
        <taxon>Cyanophyceae</taxon>
        <taxon>Nostocales</taxon>
        <taxon>Nostocaceae</taxon>
        <taxon>Amazonocrinis</taxon>
        <taxon>Amazonocrinis nigriterrae</taxon>
    </lineage>
</organism>
<dbReference type="Proteomes" id="UP000632766">
    <property type="component" value="Unassembled WGS sequence"/>
</dbReference>
<dbReference type="EMBL" id="JAECZC010000002">
    <property type="protein sequence ID" value="MBH8561127.1"/>
    <property type="molecule type" value="Genomic_DNA"/>
</dbReference>
<evidence type="ECO:0008006" key="3">
    <source>
        <dbReference type="Google" id="ProtNLM"/>
    </source>
</evidence>
<accession>A0A8J7HK93</accession>
<proteinExistence type="predicted"/>